<name>A0AA37XI87_9MICO</name>
<gene>
    <name evidence="2" type="ORF">GCM10025875_34940</name>
    <name evidence="3" type="ORF">GCM10025875_35850</name>
</gene>
<evidence type="ECO:0000313" key="4">
    <source>
        <dbReference type="Proteomes" id="UP001157161"/>
    </source>
</evidence>
<protein>
    <submittedName>
        <fullName evidence="2">Uncharacterized protein</fullName>
    </submittedName>
</protein>
<dbReference type="Proteomes" id="UP001157161">
    <property type="component" value="Unassembled WGS sequence"/>
</dbReference>
<dbReference type="EMBL" id="BSUM01000002">
    <property type="protein sequence ID" value="GMA33593.1"/>
    <property type="molecule type" value="Genomic_DNA"/>
</dbReference>
<accession>A0AA37XI87</accession>
<evidence type="ECO:0000256" key="1">
    <source>
        <dbReference type="SAM" id="MobiDB-lite"/>
    </source>
</evidence>
<proteinExistence type="predicted"/>
<comment type="caution">
    <text evidence="2">The sequence shown here is derived from an EMBL/GenBank/DDBJ whole genome shotgun (WGS) entry which is preliminary data.</text>
</comment>
<sequence>MPTGIGIAGVLDEDGQPVGRTPQDDRHINNALRTPGILQGAVVETSTTAMTYRVYLGVIQMTRGGDDGAVLAPVPTTTLTVAATTGLPRRDLIYAKQNDPTKGDPNNQAFYGVVQGTPNSTPTDPALPAGALLLERIHVPANSTRTSSAYRINDRPYSIPYGGTLGILHRAVDTHNGLAARQDWQTWGNGEFFVPTNRLLEFSLLTCVSTDVGASRRGTMRFNINLDGNGAGNVITSFERAYDQDWTAHHMPHVQAVSAGRHTVSFGRARVNGDPFYQRYGVRASDGGRYPGIVLMVRDLGVAG</sequence>
<keyword evidence="4" id="KW-1185">Reference proteome</keyword>
<feature type="region of interest" description="Disordered" evidence="1">
    <location>
        <begin position="1"/>
        <end position="28"/>
    </location>
</feature>
<reference evidence="2" key="1">
    <citation type="journal article" date="2014" name="Int. J. Syst. Evol. Microbiol.">
        <title>Complete genome sequence of Corynebacterium casei LMG S-19264T (=DSM 44701T), isolated from a smear-ripened cheese.</title>
        <authorList>
            <consortium name="US DOE Joint Genome Institute (JGI-PGF)"/>
            <person name="Walter F."/>
            <person name="Albersmeier A."/>
            <person name="Kalinowski J."/>
            <person name="Ruckert C."/>
        </authorList>
    </citation>
    <scope>NUCLEOTIDE SEQUENCE</scope>
    <source>
        <strain evidence="2">NBRC 112290</strain>
    </source>
</reference>
<dbReference type="EMBL" id="BSUM01000001">
    <property type="protein sequence ID" value="GMA33502.1"/>
    <property type="molecule type" value="Genomic_DNA"/>
</dbReference>
<organism evidence="2 4">
    <name type="scientific">Litorihabitans aurantiacus</name>
    <dbReference type="NCBI Taxonomy" id="1930061"/>
    <lineage>
        <taxon>Bacteria</taxon>
        <taxon>Bacillati</taxon>
        <taxon>Actinomycetota</taxon>
        <taxon>Actinomycetes</taxon>
        <taxon>Micrococcales</taxon>
        <taxon>Beutenbergiaceae</taxon>
        <taxon>Litorihabitans</taxon>
    </lineage>
</organism>
<evidence type="ECO:0000313" key="2">
    <source>
        <dbReference type="EMBL" id="GMA33502.1"/>
    </source>
</evidence>
<dbReference type="RefSeq" id="WP_284252349.1">
    <property type="nucleotide sequence ID" value="NZ_BSUM01000001.1"/>
</dbReference>
<evidence type="ECO:0000313" key="3">
    <source>
        <dbReference type="EMBL" id="GMA33593.1"/>
    </source>
</evidence>
<reference evidence="2" key="2">
    <citation type="submission" date="2023-02" db="EMBL/GenBank/DDBJ databases">
        <authorList>
            <person name="Sun Q."/>
            <person name="Mori K."/>
        </authorList>
    </citation>
    <scope>NUCLEOTIDE SEQUENCE</scope>
    <source>
        <strain evidence="2">NBRC 112290</strain>
    </source>
</reference>
<dbReference type="AlphaFoldDB" id="A0AA37XI87"/>